<organism evidence="9 10">
    <name type="scientific">Halobacteroides halobius (strain ATCC 35273 / DSM 5150 / MD-1)</name>
    <dbReference type="NCBI Taxonomy" id="748449"/>
    <lineage>
        <taxon>Bacteria</taxon>
        <taxon>Bacillati</taxon>
        <taxon>Bacillota</taxon>
        <taxon>Clostridia</taxon>
        <taxon>Halanaerobiales</taxon>
        <taxon>Halobacteroidaceae</taxon>
        <taxon>Halobacteroides</taxon>
    </lineage>
</organism>
<keyword evidence="9" id="KW-0762">Sugar transport</keyword>
<comment type="subcellular location">
    <subcellularLocation>
        <location evidence="1 7">Cell membrane</location>
        <topology evidence="1 7">Multi-pass membrane protein</topology>
    </subcellularLocation>
</comment>
<reference evidence="10" key="1">
    <citation type="submission" date="2012-02" db="EMBL/GenBank/DDBJ databases">
        <title>The complete genome of Halobacteroides halobius DSM 5150.</title>
        <authorList>
            <person name="Lucas S."/>
            <person name="Copeland A."/>
            <person name="Lapidus A."/>
            <person name="Glavina del Rio T."/>
            <person name="Dalin E."/>
            <person name="Tice H."/>
            <person name="Bruce D."/>
            <person name="Goodwin L."/>
            <person name="Pitluck S."/>
            <person name="Peters L."/>
            <person name="Mikhailova N."/>
            <person name="Gu W."/>
            <person name="Kyrpides N."/>
            <person name="Mavromatis K."/>
            <person name="Ivanova N."/>
            <person name="Brettin T."/>
            <person name="Detter J.C."/>
            <person name="Han C."/>
            <person name="Larimer F."/>
            <person name="Land M."/>
            <person name="Hauser L."/>
            <person name="Markowitz V."/>
            <person name="Cheng J.-F."/>
            <person name="Hugenholtz P."/>
            <person name="Woyke T."/>
            <person name="Wu D."/>
            <person name="Tindall B."/>
            <person name="Pomrenke H."/>
            <person name="Brambilla E."/>
            <person name="Klenk H.-P."/>
            <person name="Eisen J.A."/>
        </authorList>
    </citation>
    <scope>NUCLEOTIDE SEQUENCE [LARGE SCALE GENOMIC DNA]</scope>
    <source>
        <strain evidence="10">ATCC 35273 / DSM 5150 / MD-1</strain>
    </source>
</reference>
<evidence type="ECO:0000259" key="8">
    <source>
        <dbReference type="PROSITE" id="PS50928"/>
    </source>
</evidence>
<dbReference type="Proteomes" id="UP000010880">
    <property type="component" value="Chromosome"/>
</dbReference>
<keyword evidence="2 7" id="KW-0813">Transport</keyword>
<proteinExistence type="inferred from homology"/>
<evidence type="ECO:0000256" key="2">
    <source>
        <dbReference type="ARBA" id="ARBA00022448"/>
    </source>
</evidence>
<feature type="transmembrane region" description="Helical" evidence="7">
    <location>
        <begin position="15"/>
        <end position="33"/>
    </location>
</feature>
<feature type="transmembrane region" description="Helical" evidence="7">
    <location>
        <begin position="74"/>
        <end position="98"/>
    </location>
</feature>
<name>L0KBC3_HALHC</name>
<dbReference type="STRING" id="748449.Halha_1748"/>
<evidence type="ECO:0000256" key="4">
    <source>
        <dbReference type="ARBA" id="ARBA00022692"/>
    </source>
</evidence>
<dbReference type="AlphaFoldDB" id="L0KBC3"/>
<dbReference type="SUPFAM" id="SSF161098">
    <property type="entry name" value="MetI-like"/>
    <property type="match status" value="1"/>
</dbReference>
<dbReference type="PANTHER" id="PTHR43744:SF8">
    <property type="entry name" value="SN-GLYCEROL-3-PHOSPHATE TRANSPORT SYSTEM PERMEASE PROTEIN UGPE"/>
    <property type="match status" value="1"/>
</dbReference>
<dbReference type="Pfam" id="PF00528">
    <property type="entry name" value="BPD_transp_1"/>
    <property type="match status" value="1"/>
</dbReference>
<dbReference type="InterPro" id="IPR000515">
    <property type="entry name" value="MetI-like"/>
</dbReference>
<evidence type="ECO:0000256" key="1">
    <source>
        <dbReference type="ARBA" id="ARBA00004651"/>
    </source>
</evidence>
<gene>
    <name evidence="9" type="ordered locus">Halha_1748</name>
</gene>
<dbReference type="Gene3D" id="1.10.3720.10">
    <property type="entry name" value="MetI-like"/>
    <property type="match status" value="1"/>
</dbReference>
<keyword evidence="6 7" id="KW-0472">Membrane</keyword>
<keyword evidence="5 7" id="KW-1133">Transmembrane helix</keyword>
<feature type="transmembrane region" description="Helical" evidence="7">
    <location>
        <begin position="144"/>
        <end position="166"/>
    </location>
</feature>
<dbReference type="KEGG" id="hhl:Halha_1748"/>
<feature type="domain" description="ABC transmembrane type-1" evidence="8">
    <location>
        <begin position="75"/>
        <end position="267"/>
    </location>
</feature>
<dbReference type="HOGENOM" id="CLU_016047_1_2_9"/>
<feature type="transmembrane region" description="Helical" evidence="7">
    <location>
        <begin position="246"/>
        <end position="267"/>
    </location>
</feature>
<evidence type="ECO:0000256" key="3">
    <source>
        <dbReference type="ARBA" id="ARBA00022475"/>
    </source>
</evidence>
<evidence type="ECO:0000256" key="5">
    <source>
        <dbReference type="ARBA" id="ARBA00022989"/>
    </source>
</evidence>
<keyword evidence="3" id="KW-1003">Cell membrane</keyword>
<evidence type="ECO:0000256" key="6">
    <source>
        <dbReference type="ARBA" id="ARBA00023136"/>
    </source>
</evidence>
<dbReference type="RefSeq" id="WP_015327400.1">
    <property type="nucleotide sequence ID" value="NC_019978.1"/>
</dbReference>
<comment type="similarity">
    <text evidence="7">Belongs to the binding-protein-dependent transport system permease family.</text>
</comment>
<dbReference type="PANTHER" id="PTHR43744">
    <property type="entry name" value="ABC TRANSPORTER PERMEASE PROTEIN MG189-RELATED-RELATED"/>
    <property type="match status" value="1"/>
</dbReference>
<feature type="transmembrane region" description="Helical" evidence="7">
    <location>
        <begin position="110"/>
        <end position="132"/>
    </location>
</feature>
<evidence type="ECO:0000256" key="7">
    <source>
        <dbReference type="RuleBase" id="RU363032"/>
    </source>
</evidence>
<dbReference type="GO" id="GO:0055085">
    <property type="term" value="P:transmembrane transport"/>
    <property type="evidence" value="ECO:0007669"/>
    <property type="project" value="InterPro"/>
</dbReference>
<sequence>MNNLIRSIKKHKLQYLINIILVVAFLLPIGWTISTSLKPTNDITQLPPEWIPENITLNHYKKIFTFENGIFSTYFINSVLLTTLTVSLVVVISALAGYGFSKLDIPFGNLFKMLILLALMIPFQTLLVPLYSLIDDLGILNTRIALVFIYVTFFLPFGVFMMTNSFDSVPSSLRESALLDGANELETFLKVYLPLGLPGLATTAVYAAYRTWNDFIVALIFATSNELRPLNVGLSVLAVGKYGTSWGLLTAGVIISILPMMILYAFLQKYFVAGLTSGSVK</sequence>
<evidence type="ECO:0000313" key="10">
    <source>
        <dbReference type="Proteomes" id="UP000010880"/>
    </source>
</evidence>
<feature type="transmembrane region" description="Helical" evidence="7">
    <location>
        <begin position="187"/>
        <end position="209"/>
    </location>
</feature>
<accession>L0KBC3</accession>
<dbReference type="EMBL" id="CP003359">
    <property type="protein sequence ID" value="AGB41684.1"/>
    <property type="molecule type" value="Genomic_DNA"/>
</dbReference>
<keyword evidence="4 7" id="KW-0812">Transmembrane</keyword>
<evidence type="ECO:0000313" key="9">
    <source>
        <dbReference type="EMBL" id="AGB41684.1"/>
    </source>
</evidence>
<keyword evidence="10" id="KW-1185">Reference proteome</keyword>
<dbReference type="GO" id="GO:0005886">
    <property type="term" value="C:plasma membrane"/>
    <property type="evidence" value="ECO:0007669"/>
    <property type="project" value="UniProtKB-SubCell"/>
</dbReference>
<dbReference type="eggNOG" id="COG0395">
    <property type="taxonomic scope" value="Bacteria"/>
</dbReference>
<dbReference type="PROSITE" id="PS50928">
    <property type="entry name" value="ABC_TM1"/>
    <property type="match status" value="1"/>
</dbReference>
<dbReference type="InterPro" id="IPR035906">
    <property type="entry name" value="MetI-like_sf"/>
</dbReference>
<protein>
    <submittedName>
        <fullName evidence="9">ABC-type sugar transport system, permease component</fullName>
    </submittedName>
</protein>
<dbReference type="CDD" id="cd06261">
    <property type="entry name" value="TM_PBP2"/>
    <property type="match status" value="1"/>
</dbReference>